<evidence type="ECO:0000256" key="1">
    <source>
        <dbReference type="SAM" id="Phobius"/>
    </source>
</evidence>
<feature type="transmembrane region" description="Helical" evidence="1">
    <location>
        <begin position="96"/>
        <end position="113"/>
    </location>
</feature>
<keyword evidence="3" id="KW-1185">Reference proteome</keyword>
<organism evidence="2 3">
    <name type="scientific">Corynebacterium urogenitale</name>
    <dbReference type="NCBI Taxonomy" id="2487892"/>
    <lineage>
        <taxon>Bacteria</taxon>
        <taxon>Bacillati</taxon>
        <taxon>Actinomycetota</taxon>
        <taxon>Actinomycetes</taxon>
        <taxon>Mycobacteriales</taxon>
        <taxon>Corynebacteriaceae</taxon>
        <taxon>Corynebacterium</taxon>
    </lineage>
</organism>
<protein>
    <recommendedName>
        <fullName evidence="4">DUF3017 domain-containing protein</fullName>
    </recommendedName>
</protein>
<dbReference type="RefSeq" id="WP_151903314.1">
    <property type="nucleotide sequence ID" value="NZ_CP045032.1"/>
</dbReference>
<proteinExistence type="predicted"/>
<dbReference type="KEGG" id="cuo:CUROG_08375"/>
<keyword evidence="1" id="KW-1133">Transmembrane helix</keyword>
<name>A0A5J6ZBD1_9CORY</name>
<sequence length="114" mass="12620">MPQRIGQARARLLVNPHDRAVPPSPLSMTVQRLLVGLFVLFVATAAVLFFLEHWRRGTVMLGGSLIYLGVTRWLVDSKIMGVLAVRSRKFDSSFTIILGMAMLWLALSVDPLGS</sequence>
<feature type="transmembrane region" description="Helical" evidence="1">
    <location>
        <begin position="33"/>
        <end position="51"/>
    </location>
</feature>
<keyword evidence="1" id="KW-0812">Transmembrane</keyword>
<accession>A0A5J6ZBD1</accession>
<dbReference type="InterPro" id="IPR021385">
    <property type="entry name" value="DUF3017"/>
</dbReference>
<keyword evidence="1" id="KW-0472">Membrane</keyword>
<evidence type="ECO:0000313" key="2">
    <source>
        <dbReference type="EMBL" id="QFQ03023.1"/>
    </source>
</evidence>
<feature type="transmembrane region" description="Helical" evidence="1">
    <location>
        <begin position="57"/>
        <end position="75"/>
    </location>
</feature>
<reference evidence="3" key="1">
    <citation type="submission" date="2019-10" db="EMBL/GenBank/DDBJ databases">
        <title>Complete genome sequence of Corynebacterium urogenitalis DSM 108747, isolated from the genital tract of a cow.</title>
        <authorList>
            <person name="Ruckert C."/>
            <person name="Ballas P."/>
            <person name="Wagener K."/>
            <person name="Drillich M."/>
            <person name="Kaempfer P."/>
            <person name="Busse H.-J."/>
            <person name="Ehling-Schulz M."/>
        </authorList>
    </citation>
    <scope>NUCLEOTIDE SEQUENCE [LARGE SCALE GENOMIC DNA]</scope>
    <source>
        <strain evidence="3">LMM 1652</strain>
    </source>
</reference>
<dbReference type="Pfam" id="PF11222">
    <property type="entry name" value="DUF3017"/>
    <property type="match status" value="1"/>
</dbReference>
<dbReference type="OrthoDB" id="4411540at2"/>
<evidence type="ECO:0008006" key="4">
    <source>
        <dbReference type="Google" id="ProtNLM"/>
    </source>
</evidence>
<dbReference type="EMBL" id="CP045032">
    <property type="protein sequence ID" value="QFQ03023.1"/>
    <property type="molecule type" value="Genomic_DNA"/>
</dbReference>
<evidence type="ECO:0000313" key="3">
    <source>
        <dbReference type="Proteomes" id="UP000326711"/>
    </source>
</evidence>
<dbReference type="AlphaFoldDB" id="A0A5J6ZBD1"/>
<gene>
    <name evidence="2" type="ORF">CUROG_08375</name>
</gene>
<dbReference type="Proteomes" id="UP000326711">
    <property type="component" value="Chromosome"/>
</dbReference>